<dbReference type="EMBL" id="VOIH02000002">
    <property type="protein sequence ID" value="KAF3455304.1"/>
    <property type="molecule type" value="Genomic_DNA"/>
</dbReference>
<protein>
    <submittedName>
        <fullName evidence="1">Uncharacterized protein</fullName>
    </submittedName>
</protein>
<dbReference type="OrthoDB" id="540873at2759"/>
<accession>A0A8K0HN78</accession>
<name>A0A8K0HN78_9ROSA</name>
<keyword evidence="2" id="KW-1185">Reference proteome</keyword>
<dbReference type="AlphaFoldDB" id="A0A8K0HN78"/>
<proteinExistence type="predicted"/>
<comment type="caution">
    <text evidence="1">The sequence shown here is derived from an EMBL/GenBank/DDBJ whole genome shotgun (WGS) entry which is preliminary data.</text>
</comment>
<organism evidence="1 2">
    <name type="scientific">Rhamnella rubrinervis</name>
    <dbReference type="NCBI Taxonomy" id="2594499"/>
    <lineage>
        <taxon>Eukaryota</taxon>
        <taxon>Viridiplantae</taxon>
        <taxon>Streptophyta</taxon>
        <taxon>Embryophyta</taxon>
        <taxon>Tracheophyta</taxon>
        <taxon>Spermatophyta</taxon>
        <taxon>Magnoliopsida</taxon>
        <taxon>eudicotyledons</taxon>
        <taxon>Gunneridae</taxon>
        <taxon>Pentapetalae</taxon>
        <taxon>rosids</taxon>
        <taxon>fabids</taxon>
        <taxon>Rosales</taxon>
        <taxon>Rhamnaceae</taxon>
        <taxon>rhamnoid group</taxon>
        <taxon>Rhamneae</taxon>
        <taxon>Rhamnella</taxon>
    </lineage>
</organism>
<sequence length="80" mass="8847">MAPLPAADVSVAFPYRGVILSSYRSVTEYVESDLEVHIAIHLTVGIVMISEALRVEAEGRLVYLKLGYNHEVKLHVPLSL</sequence>
<gene>
    <name evidence="1" type="ORF">FNV43_RR05752</name>
</gene>
<reference evidence="1" key="1">
    <citation type="submission" date="2020-03" db="EMBL/GenBank/DDBJ databases">
        <title>A high-quality chromosome-level genome assembly of a woody plant with both climbing and erect habits, Rhamnella rubrinervis.</title>
        <authorList>
            <person name="Lu Z."/>
            <person name="Yang Y."/>
            <person name="Zhu X."/>
            <person name="Sun Y."/>
        </authorList>
    </citation>
    <scope>NUCLEOTIDE SEQUENCE</scope>
    <source>
        <strain evidence="1">BYM</strain>
        <tissue evidence="1">Leaf</tissue>
    </source>
</reference>
<dbReference type="Proteomes" id="UP000796880">
    <property type="component" value="Unassembled WGS sequence"/>
</dbReference>
<evidence type="ECO:0000313" key="2">
    <source>
        <dbReference type="Proteomes" id="UP000796880"/>
    </source>
</evidence>
<evidence type="ECO:0000313" key="1">
    <source>
        <dbReference type="EMBL" id="KAF3455304.1"/>
    </source>
</evidence>